<keyword evidence="2" id="KW-1185">Reference proteome</keyword>
<dbReference type="AlphaFoldDB" id="A0A1M5U7T7"/>
<dbReference type="RefSeq" id="WP_073074045.1">
    <property type="nucleotide sequence ID" value="NZ_FQXN01000008.1"/>
</dbReference>
<gene>
    <name evidence="1" type="ORF">SAMN02745199_1659</name>
</gene>
<evidence type="ECO:0008006" key="3">
    <source>
        <dbReference type="Google" id="ProtNLM"/>
    </source>
</evidence>
<evidence type="ECO:0000313" key="2">
    <source>
        <dbReference type="Proteomes" id="UP000242592"/>
    </source>
</evidence>
<dbReference type="OrthoDB" id="48478at2"/>
<dbReference type="Proteomes" id="UP000242592">
    <property type="component" value="Unassembled WGS sequence"/>
</dbReference>
<evidence type="ECO:0000313" key="1">
    <source>
        <dbReference type="EMBL" id="SHH58753.1"/>
    </source>
</evidence>
<name>A0A1M5U7T7_9BACT</name>
<sequence>MLRICCVFIIILFSIMIFGTTFSLTYQQNILDNFYNSFQLEIWYKSNDFSFHTSLLFSNDGKFPPFLAPFYGNYYVVLTDSGIRFSADNLKFSFGNLSNYDVIDSPYSLYFSSLGYAKPTISMKYLDEKFEYETRYVLISYDDGGNFVNKGMNFKYYAIKVGNFRIGYEESVVYASRTYFDLEYFLNPVPNFFLQYVRESSFYKDGMFNDNSLMGFFIDYKDMEKYWYVQILIDDFNANRIFNPENPTVDKVAWSLGFKKLLRRDLKIGLYHAGATKYTFQPSGNSGNQLLYGYTYYNETIFGDYVIDYQENYIGYKYGENNLALLLNLLWTPGNFKLNSELEFIISGTKSPVNPWTERDSYEPGFNLLNEDSLEKTMLFKIGIEKDFGIITLGTKLLTGMIYNKLELVDAYDLVGKPYYAPSSNNERLIDLKIFLKIKFNF</sequence>
<proteinExistence type="predicted"/>
<accession>A0A1M5U7T7</accession>
<dbReference type="EMBL" id="FQXN01000008">
    <property type="protein sequence ID" value="SHH58753.1"/>
    <property type="molecule type" value="Genomic_DNA"/>
</dbReference>
<protein>
    <recommendedName>
        <fullName evidence="3">Capsule assembly protein Wzi</fullName>
    </recommendedName>
</protein>
<reference evidence="2" key="1">
    <citation type="submission" date="2016-11" db="EMBL/GenBank/DDBJ databases">
        <authorList>
            <person name="Varghese N."/>
            <person name="Submissions S."/>
        </authorList>
    </citation>
    <scope>NUCLEOTIDE SEQUENCE [LARGE SCALE GENOMIC DNA]</scope>
    <source>
        <strain evidence="2">DSM 15807</strain>
    </source>
</reference>
<dbReference type="STRING" id="1123380.SAMN02745199_1659"/>
<organism evidence="1 2">
    <name type="scientific">Thermosipho atlanticus DSM 15807</name>
    <dbReference type="NCBI Taxonomy" id="1123380"/>
    <lineage>
        <taxon>Bacteria</taxon>
        <taxon>Thermotogati</taxon>
        <taxon>Thermotogota</taxon>
        <taxon>Thermotogae</taxon>
        <taxon>Thermotogales</taxon>
        <taxon>Fervidobacteriaceae</taxon>
        <taxon>Thermosipho</taxon>
    </lineage>
</organism>